<organism evidence="1 2">
    <name type="scientific">Paenibacillus plantiphilus</name>
    <dbReference type="NCBI Taxonomy" id="2905650"/>
    <lineage>
        <taxon>Bacteria</taxon>
        <taxon>Bacillati</taxon>
        <taxon>Bacillota</taxon>
        <taxon>Bacilli</taxon>
        <taxon>Bacillales</taxon>
        <taxon>Paenibacillaceae</taxon>
        <taxon>Paenibacillus</taxon>
    </lineage>
</organism>
<dbReference type="Proteomes" id="UP000838686">
    <property type="component" value="Unassembled WGS sequence"/>
</dbReference>
<comment type="caution">
    <text evidence="1">The sequence shown here is derived from an EMBL/GenBank/DDBJ whole genome shotgun (WGS) entry which is preliminary data.</text>
</comment>
<name>A0ABM9BZC2_9BACL</name>
<proteinExistence type="predicted"/>
<sequence>MIYKEFIKGQQVYLLNSLLKSYLLEEKRIPGGEYNRLLQRNRTFKLFDKEIPEEQAFNFGLKTIINKNEIMSFNMSIDLLENIEGSEDHMEVINKLYPGNYLLPLYKSLIHIRRDRTGFSIYNEINTEFVHASNFVNYDELKVMLNVWKSLLYMVIGKYDDVIHDIDYINSYSNEHQSLLSMLKGAALSKKATEEYASQRYTRHDDFRYEANELFLSSISDFMSRPYFFFVKRNILSCYHSNSRHLKNQNPEYKDFSFVTDFNLIRTLYF</sequence>
<evidence type="ECO:0000313" key="1">
    <source>
        <dbReference type="EMBL" id="CAH1198729.1"/>
    </source>
</evidence>
<evidence type="ECO:0000313" key="2">
    <source>
        <dbReference type="Proteomes" id="UP000838686"/>
    </source>
</evidence>
<gene>
    <name evidence="1" type="ORF">PAECIP111893_01083</name>
</gene>
<dbReference type="EMBL" id="CAKMMF010000005">
    <property type="protein sequence ID" value="CAH1198729.1"/>
    <property type="molecule type" value="Genomic_DNA"/>
</dbReference>
<accession>A0ABM9BZC2</accession>
<protein>
    <submittedName>
        <fullName evidence="1">Uncharacterized protein</fullName>
    </submittedName>
</protein>
<keyword evidence="2" id="KW-1185">Reference proteome</keyword>
<reference evidence="1" key="1">
    <citation type="submission" date="2022-01" db="EMBL/GenBank/DDBJ databases">
        <authorList>
            <person name="Criscuolo A."/>
        </authorList>
    </citation>
    <scope>NUCLEOTIDE SEQUENCE</scope>
    <source>
        <strain evidence="1">CIP111893</strain>
    </source>
</reference>